<evidence type="ECO:0000313" key="1">
    <source>
        <dbReference type="EMBL" id="RVD91798.1"/>
    </source>
</evidence>
<comment type="caution">
    <text evidence="1">The sequence shown here is derived from an EMBL/GenBank/DDBJ whole genome shotgun (WGS) entry which is preliminary data.</text>
</comment>
<keyword evidence="2" id="KW-1185">Reference proteome</keyword>
<organism evidence="1 2">
    <name type="scientific">Tubulinosema ratisbonensis</name>
    <dbReference type="NCBI Taxonomy" id="291195"/>
    <lineage>
        <taxon>Eukaryota</taxon>
        <taxon>Fungi</taxon>
        <taxon>Fungi incertae sedis</taxon>
        <taxon>Microsporidia</taxon>
        <taxon>Tubulinosematoidea</taxon>
        <taxon>Tubulinosematidae</taxon>
        <taxon>Tubulinosema</taxon>
    </lineage>
</organism>
<name>A0A437AL69_9MICR</name>
<protein>
    <submittedName>
        <fullName evidence="1">Uncharacterized protein</fullName>
    </submittedName>
</protein>
<sequence>MNEEEIKVIEHINKTFTNASLKEINNALVLIQRKIIDLKNSSRMLIKEHFTKFVECNFTLQEIQKDLKYKPDINEYLKKEYEILKEKSKEFKKEKIISDEKFNILEVKRHLQANYNNFGEFVKIFTNIKNKKDFLEEKKIFSEFLLKKIDLEKDTDEIIKFFKYFFIINDTEVNSVMIDNTILVSFKEQINSVNLFKLEFKSFFDKIQHILSSFIKLIKKEDLKFECVNFLFKKIEEEIKKIHLKREVKIYKKECYCFSIEKNCLCEENNLKFIRGMDSKTLLISIKVFHRRILEIKEMLKTQINTNSQRFISLKIEEFMRIFFDLTLSFLSYNEDIKIFKEIKMIFTEQEILSLSIKKYLKEYFDLRFECLILKYEFIRKNIFKLERKKESSHFIKMLLQLIGITKVIELLNELLKDVALQSKMCLGNVKKDESSLLIFINRTVLLAPFSFAEILRNSESVFVTNKIVSYFLQRILNIKIVLNEEERKFMMKFNSVYGYLLK</sequence>
<dbReference type="AlphaFoldDB" id="A0A437AL69"/>
<dbReference type="OrthoDB" id="26242at2759"/>
<reference evidence="1 2" key="1">
    <citation type="submission" date="2018-10" db="EMBL/GenBank/DDBJ databases">
        <title>Draft genome sequence of the microsporidian Tubulinosema ratisbonensis.</title>
        <authorList>
            <person name="Polonais V."/>
            <person name="Peyretaillade E."/>
            <person name="Niehus S."/>
            <person name="Wawrzyniak I."/>
            <person name="Franchet A."/>
            <person name="Gaspin C."/>
            <person name="Reichstadt M."/>
            <person name="Belser C."/>
            <person name="Labadie K."/>
            <person name="Delbac F."/>
            <person name="Ferrandon D."/>
        </authorList>
    </citation>
    <scope>NUCLEOTIDE SEQUENCE [LARGE SCALE GENOMIC DNA]</scope>
    <source>
        <strain evidence="1 2">Franzen</strain>
    </source>
</reference>
<evidence type="ECO:0000313" key="2">
    <source>
        <dbReference type="Proteomes" id="UP000282876"/>
    </source>
</evidence>
<accession>A0A437AL69</accession>
<dbReference type="EMBL" id="RCSS01000401">
    <property type="protein sequence ID" value="RVD91798.1"/>
    <property type="molecule type" value="Genomic_DNA"/>
</dbReference>
<dbReference type="VEuPathDB" id="MicrosporidiaDB:TUBRATIS_17220"/>
<gene>
    <name evidence="1" type="ORF">TUBRATIS_17220</name>
</gene>
<proteinExistence type="predicted"/>
<dbReference type="Proteomes" id="UP000282876">
    <property type="component" value="Unassembled WGS sequence"/>
</dbReference>